<dbReference type="InterPro" id="IPR006332">
    <property type="entry name" value="QoxA"/>
</dbReference>
<dbReference type="InterPro" id="IPR002429">
    <property type="entry name" value="CcO_II-like_C"/>
</dbReference>
<evidence type="ECO:0000256" key="7">
    <source>
        <dbReference type="ARBA" id="ARBA00022660"/>
    </source>
</evidence>
<dbReference type="Pfam" id="PF00116">
    <property type="entry name" value="COX2"/>
    <property type="match status" value="1"/>
</dbReference>
<evidence type="ECO:0000256" key="15">
    <source>
        <dbReference type="ARBA" id="ARBA00023136"/>
    </source>
</evidence>
<keyword evidence="13 17" id="KW-0560">Oxidoreductase</keyword>
<evidence type="ECO:0000256" key="12">
    <source>
        <dbReference type="ARBA" id="ARBA00022989"/>
    </source>
</evidence>
<comment type="function">
    <text evidence="17">Catalyzes quinol oxidation with the concomitant reduction of oxygen to water. Subunit II transfers the electrons from a quinol to the binuclear center of the catalytic subunit I.</text>
</comment>
<comment type="caution">
    <text evidence="23">The sequence shown here is derived from an EMBL/GenBank/DDBJ whole genome shotgun (WGS) entry which is preliminary data.</text>
</comment>
<dbReference type="SUPFAM" id="SSF81464">
    <property type="entry name" value="Cytochrome c oxidase subunit II-like, transmembrane region"/>
    <property type="match status" value="1"/>
</dbReference>
<evidence type="ECO:0000256" key="10">
    <source>
        <dbReference type="ARBA" id="ARBA00022729"/>
    </source>
</evidence>
<evidence type="ECO:0000256" key="6">
    <source>
        <dbReference type="ARBA" id="ARBA00022475"/>
    </source>
</evidence>
<comment type="subcellular location">
    <subcellularLocation>
        <location evidence="2 18">Cell membrane</location>
        <topology evidence="2 18">Multi-pass membrane protein</topology>
    </subcellularLocation>
</comment>
<dbReference type="RefSeq" id="WP_380703106.1">
    <property type="nucleotide sequence ID" value="NZ_JBHSAP010000007.1"/>
</dbReference>
<evidence type="ECO:0000256" key="20">
    <source>
        <dbReference type="SAM" id="Phobius"/>
    </source>
</evidence>
<keyword evidence="24" id="KW-1185">Reference proteome</keyword>
<dbReference type="InterPro" id="IPR045187">
    <property type="entry name" value="CcO_II"/>
</dbReference>
<feature type="domain" description="Cytochrome oxidase subunit II copper A binding" evidence="21">
    <location>
        <begin position="125"/>
        <end position="237"/>
    </location>
</feature>
<reference evidence="24" key="1">
    <citation type="journal article" date="2019" name="Int. J. Syst. Evol. Microbiol.">
        <title>The Global Catalogue of Microorganisms (GCM) 10K type strain sequencing project: providing services to taxonomists for standard genome sequencing and annotation.</title>
        <authorList>
            <consortium name="The Broad Institute Genomics Platform"/>
            <consortium name="The Broad Institute Genome Sequencing Center for Infectious Disease"/>
            <person name="Wu L."/>
            <person name="Ma J."/>
        </authorList>
    </citation>
    <scope>NUCLEOTIDE SEQUENCE [LARGE SCALE GENOMIC DNA]</scope>
    <source>
        <strain evidence="24">IBRC-M 10813</strain>
    </source>
</reference>
<dbReference type="InterPro" id="IPR034227">
    <property type="entry name" value="CuRO_UO_II"/>
</dbReference>
<dbReference type="NCBIfam" id="TIGR02866">
    <property type="entry name" value="CoxB"/>
    <property type="match status" value="1"/>
</dbReference>
<evidence type="ECO:0000259" key="21">
    <source>
        <dbReference type="PROSITE" id="PS50857"/>
    </source>
</evidence>
<keyword evidence="11 17" id="KW-0249">Electron transport</keyword>
<dbReference type="PROSITE" id="PS50857">
    <property type="entry name" value="COX2_CUA"/>
    <property type="match status" value="1"/>
</dbReference>
<evidence type="ECO:0000256" key="16">
    <source>
        <dbReference type="ARBA" id="ARBA00024688"/>
    </source>
</evidence>
<dbReference type="EMBL" id="JBHSAP010000007">
    <property type="protein sequence ID" value="MFC4076344.1"/>
    <property type="molecule type" value="Genomic_DNA"/>
</dbReference>
<dbReference type="PROSITE" id="PS51257">
    <property type="entry name" value="PROKAR_LIPOPROTEIN"/>
    <property type="match status" value="1"/>
</dbReference>
<organism evidence="23 24">
    <name type="scientific">Salinithrix halophila</name>
    <dbReference type="NCBI Taxonomy" id="1485204"/>
    <lineage>
        <taxon>Bacteria</taxon>
        <taxon>Bacillati</taxon>
        <taxon>Bacillota</taxon>
        <taxon>Bacilli</taxon>
        <taxon>Bacillales</taxon>
        <taxon>Thermoactinomycetaceae</taxon>
        <taxon>Salinithrix</taxon>
    </lineage>
</organism>
<accession>A0ABV8JGB2</accession>
<keyword evidence="14" id="KW-0186">Copper</keyword>
<dbReference type="InterPro" id="IPR036257">
    <property type="entry name" value="Cyt_c_oxidase_su2_TM_sf"/>
</dbReference>
<keyword evidence="7 17" id="KW-0679">Respiratory chain</keyword>
<keyword evidence="12 20" id="KW-1133">Transmembrane helix</keyword>
<dbReference type="InterPro" id="IPR014222">
    <property type="entry name" value="Cyt_c_oxidase_su2"/>
</dbReference>
<evidence type="ECO:0000256" key="14">
    <source>
        <dbReference type="ARBA" id="ARBA00023008"/>
    </source>
</evidence>
<evidence type="ECO:0000256" key="8">
    <source>
        <dbReference type="ARBA" id="ARBA00022692"/>
    </source>
</evidence>
<dbReference type="CDD" id="cd04212">
    <property type="entry name" value="CuRO_UO_II"/>
    <property type="match status" value="1"/>
</dbReference>
<dbReference type="SUPFAM" id="SSF49503">
    <property type="entry name" value="Cupredoxins"/>
    <property type="match status" value="1"/>
</dbReference>
<dbReference type="Proteomes" id="UP001595843">
    <property type="component" value="Unassembled WGS sequence"/>
</dbReference>
<comment type="function">
    <text evidence="16">Subunits I and II form the functional core of the enzyme complex. Electrons originating in cytochrome c are transferred via heme a and Cu(A) to the binuclear center formed by heme a3 and Cu(B).</text>
</comment>
<keyword evidence="15 17" id="KW-0472">Membrane</keyword>
<dbReference type="Gene3D" id="2.60.40.420">
    <property type="entry name" value="Cupredoxins - blue copper proteins"/>
    <property type="match status" value="1"/>
</dbReference>
<evidence type="ECO:0000313" key="23">
    <source>
        <dbReference type="EMBL" id="MFC4076344.1"/>
    </source>
</evidence>
<dbReference type="EC" id="1.10.3.-" evidence="17"/>
<feature type="transmembrane region" description="Helical" evidence="20">
    <location>
        <begin position="90"/>
        <end position="111"/>
    </location>
</feature>
<evidence type="ECO:0000256" key="19">
    <source>
        <dbReference type="SAM" id="MobiDB-lite"/>
    </source>
</evidence>
<dbReference type="PANTHER" id="PTHR22888:SF18">
    <property type="entry name" value="CYTOCHROME BO(3) UBIQUINOL OXIDASE SUBUNIT 2"/>
    <property type="match status" value="1"/>
</dbReference>
<dbReference type="InterPro" id="IPR006333">
    <property type="entry name" value="Cyt_o_ubiquinol_oxidase_su2"/>
</dbReference>
<sequence length="307" mass="34798">MPNRKGFWKWLTTAGMMVLLLSGCGQIKSGVLNPQGPVAQKQYDLILWSSILMLIILVVVFALFVLILIKYRARPENEGYEPPDEEGNTFLEIVWTVIPVIIVIALAIPTVTTTFDLEKSPSPDKKPMTIEVTSAQWKWIFKYPEQGIETVNYVKIPENVPIRFRLTSNDAMNSFWVPELGGQKYTMADMPMYLWLEADKPGEYLGRGANFTGREFAKMEFEVEAEKQADFDNWVKQVKATAPAQTEKAYQKLLKPGTVDRQTFSSYPKSAETGDESHSHGSHKGSDDMEHIGDQREESSDGDHHHH</sequence>
<keyword evidence="10" id="KW-0732">Signal</keyword>
<dbReference type="PIRSF" id="PIRSF000292">
    <property type="entry name" value="Ubi_od_II"/>
    <property type="match status" value="1"/>
</dbReference>
<name>A0ABV8JGB2_9BACL</name>
<feature type="compositionally biased region" description="Basic and acidic residues" evidence="19">
    <location>
        <begin position="275"/>
        <end position="307"/>
    </location>
</feature>
<evidence type="ECO:0000256" key="17">
    <source>
        <dbReference type="PIRNR" id="PIRNR000292"/>
    </source>
</evidence>
<evidence type="ECO:0000256" key="3">
    <source>
        <dbReference type="ARBA" id="ARBA00007866"/>
    </source>
</evidence>
<dbReference type="InterPro" id="IPR011759">
    <property type="entry name" value="Cyt_c_oxidase_su2_TM_dom"/>
</dbReference>
<evidence type="ECO:0000256" key="5">
    <source>
        <dbReference type="ARBA" id="ARBA00022448"/>
    </source>
</evidence>
<keyword evidence="6 17" id="KW-1003">Cell membrane</keyword>
<evidence type="ECO:0000256" key="13">
    <source>
        <dbReference type="ARBA" id="ARBA00023002"/>
    </source>
</evidence>
<comment type="catalytic activity">
    <reaction evidence="1 17">
        <text>2 a quinol + O2 = 2 a quinone + 2 H2O</text>
        <dbReference type="Rhea" id="RHEA:55376"/>
        <dbReference type="ChEBI" id="CHEBI:15377"/>
        <dbReference type="ChEBI" id="CHEBI:15379"/>
        <dbReference type="ChEBI" id="CHEBI:24646"/>
        <dbReference type="ChEBI" id="CHEBI:132124"/>
    </reaction>
</comment>
<protein>
    <recommendedName>
        <fullName evidence="4 17">Quinol oxidase subunit 2</fullName>
        <ecNumber evidence="17">1.10.3.-</ecNumber>
    </recommendedName>
</protein>
<evidence type="ECO:0000256" key="1">
    <source>
        <dbReference type="ARBA" id="ARBA00000725"/>
    </source>
</evidence>
<dbReference type="InterPro" id="IPR008972">
    <property type="entry name" value="Cupredoxin"/>
</dbReference>
<proteinExistence type="inferred from homology"/>
<keyword evidence="8 18" id="KW-0812">Transmembrane</keyword>
<evidence type="ECO:0000256" key="2">
    <source>
        <dbReference type="ARBA" id="ARBA00004651"/>
    </source>
</evidence>
<evidence type="ECO:0000259" key="22">
    <source>
        <dbReference type="PROSITE" id="PS50999"/>
    </source>
</evidence>
<gene>
    <name evidence="23" type="primary">qoxA</name>
    <name evidence="23" type="ORF">ACFOUO_05905</name>
</gene>
<evidence type="ECO:0000256" key="11">
    <source>
        <dbReference type="ARBA" id="ARBA00022982"/>
    </source>
</evidence>
<keyword evidence="5 17" id="KW-0813">Transport</keyword>
<keyword evidence="9" id="KW-0479">Metal-binding</keyword>
<feature type="domain" description="Cytochrome oxidase subunit II transmembrane region profile" evidence="22">
    <location>
        <begin position="23"/>
        <end position="121"/>
    </location>
</feature>
<evidence type="ECO:0000256" key="9">
    <source>
        <dbReference type="ARBA" id="ARBA00022723"/>
    </source>
</evidence>
<dbReference type="Gene3D" id="1.10.287.90">
    <property type="match status" value="1"/>
</dbReference>
<evidence type="ECO:0000256" key="18">
    <source>
        <dbReference type="RuleBase" id="RU000456"/>
    </source>
</evidence>
<evidence type="ECO:0000313" key="24">
    <source>
        <dbReference type="Proteomes" id="UP001595843"/>
    </source>
</evidence>
<dbReference type="PANTHER" id="PTHR22888">
    <property type="entry name" value="CYTOCHROME C OXIDASE, SUBUNIT II"/>
    <property type="match status" value="1"/>
</dbReference>
<comment type="similarity">
    <text evidence="3 17 18">Belongs to the cytochrome c oxidase subunit 2 family.</text>
</comment>
<feature type="transmembrane region" description="Helical" evidence="20">
    <location>
        <begin position="45"/>
        <end position="69"/>
    </location>
</feature>
<dbReference type="PROSITE" id="PS50999">
    <property type="entry name" value="COX2_TM"/>
    <property type="match status" value="1"/>
</dbReference>
<feature type="region of interest" description="Disordered" evidence="19">
    <location>
        <begin position="261"/>
        <end position="307"/>
    </location>
</feature>
<dbReference type="NCBIfam" id="TIGR01432">
    <property type="entry name" value="QOXA"/>
    <property type="match status" value="1"/>
</dbReference>
<dbReference type="Pfam" id="PF02790">
    <property type="entry name" value="COX2_TM"/>
    <property type="match status" value="1"/>
</dbReference>
<evidence type="ECO:0000256" key="4">
    <source>
        <dbReference type="ARBA" id="ARBA00016131"/>
    </source>
</evidence>